<dbReference type="Proteomes" id="UP000547973">
    <property type="component" value="Unassembled WGS sequence"/>
</dbReference>
<dbReference type="Gene3D" id="1.10.1070.20">
    <property type="match status" value="1"/>
</dbReference>
<organism evidence="6 7">
    <name type="scientific">Demequina lutea</name>
    <dbReference type="NCBI Taxonomy" id="431489"/>
    <lineage>
        <taxon>Bacteria</taxon>
        <taxon>Bacillati</taxon>
        <taxon>Actinomycetota</taxon>
        <taxon>Actinomycetes</taxon>
        <taxon>Micrococcales</taxon>
        <taxon>Demequinaceae</taxon>
        <taxon>Demequina</taxon>
    </lineage>
</organism>
<dbReference type="GO" id="GO:0005829">
    <property type="term" value="C:cytosol"/>
    <property type="evidence" value="ECO:0007669"/>
    <property type="project" value="TreeGrafter"/>
</dbReference>
<comment type="similarity">
    <text evidence="1">Belongs to the HipA Ser/Thr kinase family.</text>
</comment>
<dbReference type="GO" id="GO:0004674">
    <property type="term" value="F:protein serine/threonine kinase activity"/>
    <property type="evidence" value="ECO:0007669"/>
    <property type="project" value="UniProtKB-EC"/>
</dbReference>
<evidence type="ECO:0000256" key="2">
    <source>
        <dbReference type="ARBA" id="ARBA00022679"/>
    </source>
</evidence>
<comment type="caution">
    <text evidence="6">The sequence shown here is derived from an EMBL/GenBank/DDBJ whole genome shotgun (WGS) entry which is preliminary data.</text>
</comment>
<sequence>MSAVSAGDESPRPPALEDLKTLQSAEVFKQGALAGHLTRNSHGGVDFAYTQEWVDWGRAPVATTLPVTVEPVVTAAGALPPFFSGLLPEGRRLSTLRRATKTSPDDELTLLLAVGADTVGDVRVVADGWQDTPVEPHLSVGDFSAVRFADIRQELTTEVDRVGLPGVQDKVSARMINLPATAAGANVVLKLNPPELKHLVDNEAFFLNAARLAGIRTVDARVVHDAVGEPGLVVTRFDRTAGTSPGTPNGARAVEDGCQVLGRYPSAKYAVTTEEVLGKLASLCEAPVPAAAEYLAQIVFAYLTGNGDAHAKNFSIIQDQTGRWQPTPAYDLPSSQPYGDSTLALSLGGRRDGNISGAHFVALAEHLGVRARAARTIIGRVADSADIWIGELDALPFDGGILHKLARVILHRQELLRQA</sequence>
<keyword evidence="7" id="KW-1185">Reference proteome</keyword>
<keyword evidence="2 6" id="KW-0808">Transferase</keyword>
<dbReference type="PANTHER" id="PTHR37419">
    <property type="entry name" value="SERINE/THREONINE-PROTEIN KINASE TOXIN HIPA"/>
    <property type="match status" value="1"/>
</dbReference>
<dbReference type="EMBL" id="JACBZO010000001">
    <property type="protein sequence ID" value="NYI40979.1"/>
    <property type="molecule type" value="Genomic_DNA"/>
</dbReference>
<dbReference type="EC" id="2.7.11.1" evidence="6"/>
<evidence type="ECO:0000259" key="4">
    <source>
        <dbReference type="Pfam" id="PF07804"/>
    </source>
</evidence>
<feature type="domain" description="HipA N-terminal subdomain 1" evidence="5">
    <location>
        <begin position="26"/>
        <end position="124"/>
    </location>
</feature>
<keyword evidence="3 6" id="KW-0418">Kinase</keyword>
<name>A0A7Z0CHM4_9MICO</name>
<accession>A0A7Z0CHM4</accession>
<gene>
    <name evidence="6" type="ORF">BKA03_001098</name>
</gene>
<protein>
    <submittedName>
        <fullName evidence="6">Serine/threonine-protein kinase HipA</fullName>
        <ecNumber evidence="6">2.7.11.1</ecNumber>
    </submittedName>
</protein>
<evidence type="ECO:0000313" key="6">
    <source>
        <dbReference type="EMBL" id="NYI40979.1"/>
    </source>
</evidence>
<evidence type="ECO:0000259" key="5">
    <source>
        <dbReference type="Pfam" id="PF13657"/>
    </source>
</evidence>
<dbReference type="Pfam" id="PF13657">
    <property type="entry name" value="Couple_hipA"/>
    <property type="match status" value="1"/>
</dbReference>
<proteinExistence type="inferred from homology"/>
<reference evidence="6 7" key="1">
    <citation type="submission" date="2020-07" db="EMBL/GenBank/DDBJ databases">
        <title>Sequencing the genomes of 1000 actinobacteria strains.</title>
        <authorList>
            <person name="Klenk H.-P."/>
        </authorList>
    </citation>
    <scope>NUCLEOTIDE SEQUENCE [LARGE SCALE GENOMIC DNA]</scope>
    <source>
        <strain evidence="6 7">DSM 19970</strain>
    </source>
</reference>
<dbReference type="InterPro" id="IPR017508">
    <property type="entry name" value="HipA_N1"/>
</dbReference>
<dbReference type="AlphaFoldDB" id="A0A7Z0CHM4"/>
<evidence type="ECO:0000256" key="3">
    <source>
        <dbReference type="ARBA" id="ARBA00022777"/>
    </source>
</evidence>
<evidence type="ECO:0000256" key="1">
    <source>
        <dbReference type="ARBA" id="ARBA00010164"/>
    </source>
</evidence>
<dbReference type="RefSeq" id="WP_062075942.1">
    <property type="nucleotide sequence ID" value="NZ_BBRC01000014.1"/>
</dbReference>
<evidence type="ECO:0000313" key="7">
    <source>
        <dbReference type="Proteomes" id="UP000547973"/>
    </source>
</evidence>
<feature type="domain" description="HipA-like C-terminal" evidence="4">
    <location>
        <begin position="164"/>
        <end position="385"/>
    </location>
</feature>
<dbReference type="PANTHER" id="PTHR37419:SF1">
    <property type="entry name" value="SERINE_THREONINE-PROTEIN KINASE TOXIN HIPA"/>
    <property type="match status" value="1"/>
</dbReference>
<dbReference type="OrthoDB" id="3182374at2"/>
<dbReference type="Pfam" id="PF07804">
    <property type="entry name" value="HipA_C"/>
    <property type="match status" value="1"/>
</dbReference>
<dbReference type="NCBIfam" id="TIGR03071">
    <property type="entry name" value="couple_hipA"/>
    <property type="match status" value="1"/>
</dbReference>
<dbReference type="InterPro" id="IPR012893">
    <property type="entry name" value="HipA-like_C"/>
</dbReference>
<dbReference type="InterPro" id="IPR052028">
    <property type="entry name" value="HipA_Ser/Thr_kinase"/>
</dbReference>